<gene>
    <name evidence="2" type="ORF">SAMN06295967_105133</name>
</gene>
<sequence length="179" mass="21145">MFNTLKQDSTKSEIFSQIEFQLKEFHLEIIALDQNRPWGGFFVIEPNQIESFTSIFFEKEILDLSGSSSFSPKILLVAPFQKLSWQYHYRRYELWNLIAGNASYCRSYTDEENEPINMIQGEVIKLAQRERHRLIGLDNWGIIAEIWVHIDPKKPSDEEDIVRLKDEYSRKSPEKKLIS</sequence>
<dbReference type="RefSeq" id="WP_089239244.1">
    <property type="nucleotide sequence ID" value="NZ_FZOK01000005.1"/>
</dbReference>
<organism evidence="2 3">
    <name type="scientific">Belliella buryatensis</name>
    <dbReference type="NCBI Taxonomy" id="1500549"/>
    <lineage>
        <taxon>Bacteria</taxon>
        <taxon>Pseudomonadati</taxon>
        <taxon>Bacteroidota</taxon>
        <taxon>Cytophagia</taxon>
        <taxon>Cytophagales</taxon>
        <taxon>Cyclobacteriaceae</taxon>
        <taxon>Belliella</taxon>
    </lineage>
</organism>
<dbReference type="AlphaFoldDB" id="A0A239CPH1"/>
<name>A0A239CPH1_9BACT</name>
<feature type="domain" description="Mannose-6-phosphate isomerase type II C-terminal" evidence="1">
    <location>
        <begin position="67"/>
        <end position="166"/>
    </location>
</feature>
<dbReference type="OrthoDB" id="9806359at2"/>
<evidence type="ECO:0000259" key="1">
    <source>
        <dbReference type="Pfam" id="PF01050"/>
    </source>
</evidence>
<dbReference type="EMBL" id="FZOK01000005">
    <property type="protein sequence ID" value="SNS21394.1"/>
    <property type="molecule type" value="Genomic_DNA"/>
</dbReference>
<keyword evidence="2" id="KW-0413">Isomerase</keyword>
<reference evidence="3" key="1">
    <citation type="submission" date="2017-06" db="EMBL/GenBank/DDBJ databases">
        <authorList>
            <person name="Varghese N."/>
            <person name="Submissions S."/>
        </authorList>
    </citation>
    <scope>NUCLEOTIDE SEQUENCE [LARGE SCALE GENOMIC DNA]</scope>
    <source>
        <strain evidence="3">5C</strain>
    </source>
</reference>
<dbReference type="GO" id="GO:0016779">
    <property type="term" value="F:nucleotidyltransferase activity"/>
    <property type="evidence" value="ECO:0007669"/>
    <property type="project" value="InterPro"/>
</dbReference>
<evidence type="ECO:0000313" key="2">
    <source>
        <dbReference type="EMBL" id="SNS21394.1"/>
    </source>
</evidence>
<dbReference type="InterPro" id="IPR011051">
    <property type="entry name" value="RmlC_Cupin_sf"/>
</dbReference>
<proteinExistence type="predicted"/>
<dbReference type="SUPFAM" id="SSF51182">
    <property type="entry name" value="RmlC-like cupins"/>
    <property type="match status" value="1"/>
</dbReference>
<keyword evidence="3" id="KW-1185">Reference proteome</keyword>
<protein>
    <submittedName>
        <fullName evidence="2">Mannose-6-phosphate isomerase, type 2</fullName>
    </submittedName>
</protein>
<evidence type="ECO:0000313" key="3">
    <source>
        <dbReference type="Proteomes" id="UP000198480"/>
    </source>
</evidence>
<dbReference type="Pfam" id="PF01050">
    <property type="entry name" value="MannoseP_isomer"/>
    <property type="match status" value="1"/>
</dbReference>
<dbReference type="GO" id="GO:0016853">
    <property type="term" value="F:isomerase activity"/>
    <property type="evidence" value="ECO:0007669"/>
    <property type="project" value="UniProtKB-KW"/>
</dbReference>
<dbReference type="Proteomes" id="UP000198480">
    <property type="component" value="Unassembled WGS sequence"/>
</dbReference>
<accession>A0A239CPH1</accession>
<dbReference type="GO" id="GO:0005976">
    <property type="term" value="P:polysaccharide metabolic process"/>
    <property type="evidence" value="ECO:0007669"/>
    <property type="project" value="InterPro"/>
</dbReference>
<dbReference type="InterPro" id="IPR001538">
    <property type="entry name" value="Man6P_isomerase-2_C"/>
</dbReference>